<gene>
    <name evidence="2" type="ORF">Vbra_4218</name>
</gene>
<reference evidence="2 3" key="1">
    <citation type="submission" date="2014-11" db="EMBL/GenBank/DDBJ databases">
        <authorList>
            <person name="Zhu J."/>
            <person name="Qi W."/>
            <person name="Song R."/>
        </authorList>
    </citation>
    <scope>NUCLEOTIDE SEQUENCE [LARGE SCALE GENOMIC DNA]</scope>
</reference>
<dbReference type="VEuPathDB" id="CryptoDB:Vbra_4218"/>
<dbReference type="Proteomes" id="UP000041254">
    <property type="component" value="Unassembled WGS sequence"/>
</dbReference>
<dbReference type="InParanoid" id="A0A0G4F9R6"/>
<proteinExistence type="predicted"/>
<evidence type="ECO:0000256" key="1">
    <source>
        <dbReference type="SAM" id="MobiDB-lite"/>
    </source>
</evidence>
<dbReference type="AlphaFoldDB" id="A0A0G4F9R6"/>
<feature type="region of interest" description="Disordered" evidence="1">
    <location>
        <begin position="129"/>
        <end position="174"/>
    </location>
</feature>
<feature type="compositionally biased region" description="Acidic residues" evidence="1">
    <location>
        <begin position="133"/>
        <end position="163"/>
    </location>
</feature>
<dbReference type="PhylomeDB" id="A0A0G4F9R6"/>
<evidence type="ECO:0000313" key="3">
    <source>
        <dbReference type="Proteomes" id="UP000041254"/>
    </source>
</evidence>
<accession>A0A0G4F9R6</accession>
<protein>
    <submittedName>
        <fullName evidence="2">Uncharacterized protein</fullName>
    </submittedName>
</protein>
<dbReference type="EMBL" id="CDMY01000391">
    <property type="protein sequence ID" value="CEM09007.1"/>
    <property type="molecule type" value="Genomic_DNA"/>
</dbReference>
<organism evidence="2 3">
    <name type="scientific">Vitrella brassicaformis (strain CCMP3155)</name>
    <dbReference type="NCBI Taxonomy" id="1169540"/>
    <lineage>
        <taxon>Eukaryota</taxon>
        <taxon>Sar</taxon>
        <taxon>Alveolata</taxon>
        <taxon>Colpodellida</taxon>
        <taxon>Vitrellaceae</taxon>
        <taxon>Vitrella</taxon>
    </lineage>
</organism>
<sequence>MVLDHFDKTHPTNLTVTYLNRRVGGGRLDGLLTQSPHTPVAGCTTTFSSDGRVRWLVLTNSSHTFVAWISIVDEGNENVEVVVQTTEEPVRENGAFKDRLPMTTQLGGVALGPGLAVVFDGQVYQLKYQLEPSEGEGDDGDDDSDDGGGSDDMDDGSGEDSEGDGGVAEAESGD</sequence>
<keyword evidence="3" id="KW-1185">Reference proteome</keyword>
<evidence type="ECO:0000313" key="2">
    <source>
        <dbReference type="EMBL" id="CEM09007.1"/>
    </source>
</evidence>
<name>A0A0G4F9R6_VITBC</name>